<evidence type="ECO:0000313" key="2">
    <source>
        <dbReference type="Proteomes" id="UP000805193"/>
    </source>
</evidence>
<keyword evidence="2" id="KW-1185">Reference proteome</keyword>
<reference evidence="1 2" key="1">
    <citation type="journal article" date="2020" name="Cell">
        <title>Large-Scale Comparative Analyses of Tick Genomes Elucidate Their Genetic Diversity and Vector Capacities.</title>
        <authorList>
            <consortium name="Tick Genome and Microbiome Consortium (TIGMIC)"/>
            <person name="Jia N."/>
            <person name="Wang J."/>
            <person name="Shi W."/>
            <person name="Du L."/>
            <person name="Sun Y."/>
            <person name="Zhan W."/>
            <person name="Jiang J.F."/>
            <person name="Wang Q."/>
            <person name="Zhang B."/>
            <person name="Ji P."/>
            <person name="Bell-Sakyi L."/>
            <person name="Cui X.M."/>
            <person name="Yuan T.T."/>
            <person name="Jiang B.G."/>
            <person name="Yang W.F."/>
            <person name="Lam T.T."/>
            <person name="Chang Q.C."/>
            <person name="Ding S.J."/>
            <person name="Wang X.J."/>
            <person name="Zhu J.G."/>
            <person name="Ruan X.D."/>
            <person name="Zhao L."/>
            <person name="Wei J.T."/>
            <person name="Ye R.Z."/>
            <person name="Que T.C."/>
            <person name="Du C.H."/>
            <person name="Zhou Y.H."/>
            <person name="Cheng J.X."/>
            <person name="Dai P.F."/>
            <person name="Guo W.B."/>
            <person name="Han X.H."/>
            <person name="Huang E.J."/>
            <person name="Li L.F."/>
            <person name="Wei W."/>
            <person name="Gao Y.C."/>
            <person name="Liu J.Z."/>
            <person name="Shao H.Z."/>
            <person name="Wang X."/>
            <person name="Wang C.C."/>
            <person name="Yang T.C."/>
            <person name="Huo Q.B."/>
            <person name="Li W."/>
            <person name="Chen H.Y."/>
            <person name="Chen S.E."/>
            <person name="Zhou L.G."/>
            <person name="Ni X.B."/>
            <person name="Tian J.H."/>
            <person name="Sheng Y."/>
            <person name="Liu T."/>
            <person name="Pan Y.S."/>
            <person name="Xia L.Y."/>
            <person name="Li J."/>
            <person name="Zhao F."/>
            <person name="Cao W.C."/>
        </authorList>
    </citation>
    <scope>NUCLEOTIDE SEQUENCE [LARGE SCALE GENOMIC DNA]</scope>
    <source>
        <strain evidence="1">Iper-2018</strain>
    </source>
</reference>
<name>A0AC60PYB1_IXOPE</name>
<evidence type="ECO:0000313" key="1">
    <source>
        <dbReference type="EMBL" id="KAG0426068.1"/>
    </source>
</evidence>
<sequence length="146" mass="15759">MQLASWCQGIPTVVVILKNHESPIRGAGEPESYQTTVGSTPGLCLALVGGWLTYWADPLPRWCPPLHVKRAASSAKSSPEMKSEGLAPLPGRTAQEEGAMKSLPSPQWHLGPLYHRVCQLLLQLRVNAQAEKSSAWAWGSAAVSHV</sequence>
<comment type="caution">
    <text evidence="1">The sequence shown here is derived from an EMBL/GenBank/DDBJ whole genome shotgun (WGS) entry which is preliminary data.</text>
</comment>
<protein>
    <submittedName>
        <fullName evidence="1">Uncharacterized protein</fullName>
    </submittedName>
</protein>
<dbReference type="EMBL" id="JABSTQ010009768">
    <property type="protein sequence ID" value="KAG0426068.1"/>
    <property type="molecule type" value="Genomic_DNA"/>
</dbReference>
<gene>
    <name evidence="1" type="ORF">HPB47_026800</name>
</gene>
<proteinExistence type="predicted"/>
<organism evidence="1 2">
    <name type="scientific">Ixodes persulcatus</name>
    <name type="common">Taiga tick</name>
    <dbReference type="NCBI Taxonomy" id="34615"/>
    <lineage>
        <taxon>Eukaryota</taxon>
        <taxon>Metazoa</taxon>
        <taxon>Ecdysozoa</taxon>
        <taxon>Arthropoda</taxon>
        <taxon>Chelicerata</taxon>
        <taxon>Arachnida</taxon>
        <taxon>Acari</taxon>
        <taxon>Parasitiformes</taxon>
        <taxon>Ixodida</taxon>
        <taxon>Ixodoidea</taxon>
        <taxon>Ixodidae</taxon>
        <taxon>Ixodinae</taxon>
        <taxon>Ixodes</taxon>
    </lineage>
</organism>
<dbReference type="Proteomes" id="UP000805193">
    <property type="component" value="Unassembled WGS sequence"/>
</dbReference>
<accession>A0AC60PYB1</accession>